<dbReference type="Gene3D" id="3.55.50.30">
    <property type="match status" value="1"/>
</dbReference>
<organism evidence="1 2">
    <name type="scientific">Salinisphaera japonica YTM-1</name>
    <dbReference type="NCBI Taxonomy" id="1209778"/>
    <lineage>
        <taxon>Bacteria</taxon>
        <taxon>Pseudomonadati</taxon>
        <taxon>Pseudomonadota</taxon>
        <taxon>Gammaproteobacteria</taxon>
        <taxon>Salinisphaerales</taxon>
        <taxon>Salinisphaeraceae</taxon>
        <taxon>Salinisphaera</taxon>
    </lineage>
</organism>
<protein>
    <recommendedName>
        <fullName evidence="3">Secretin/TonB short N-terminal domain-containing protein</fullName>
    </recommendedName>
</protein>
<gene>
    <name evidence="1" type="ORF">SAJA_06070</name>
</gene>
<comment type="caution">
    <text evidence="1">The sequence shown here is derived from an EMBL/GenBank/DDBJ whole genome shotgun (WGS) entry which is preliminary data.</text>
</comment>
<proteinExistence type="predicted"/>
<reference evidence="1 2" key="1">
    <citation type="submission" date="2013-10" db="EMBL/GenBank/DDBJ databases">
        <title>Salinisphaera japonica YTM-1 Genome Sequencing.</title>
        <authorList>
            <person name="Lai Q."/>
            <person name="Li C."/>
            <person name="Shao Z."/>
        </authorList>
    </citation>
    <scope>NUCLEOTIDE SEQUENCE [LARGE SCALE GENOMIC DNA]</scope>
    <source>
        <strain evidence="1 2">YTM-1</strain>
    </source>
</reference>
<name>A0A423PVI5_9GAMM</name>
<evidence type="ECO:0000313" key="2">
    <source>
        <dbReference type="Proteomes" id="UP000285310"/>
    </source>
</evidence>
<dbReference type="EMBL" id="AYKG01000014">
    <property type="protein sequence ID" value="ROO29595.1"/>
    <property type="molecule type" value="Genomic_DNA"/>
</dbReference>
<keyword evidence="2" id="KW-1185">Reference proteome</keyword>
<accession>A0A423PVI5</accession>
<dbReference type="AlphaFoldDB" id="A0A423PVI5"/>
<sequence length="168" mass="17994">MLAAPASVLAACTPGTATYDYPEQRLDQALQQFAHTSGCPVAVNTGALGSTQANALDGQYTAADALIRLVRGSGFEVHLDNGQYRVNHADAQALQRRIKTLTRDIDSVADAQALSKTREAALRKQLGAVWTSAQRLIREQGFLSAAEKASYNRTFAYITGQLKAAVGR</sequence>
<evidence type="ECO:0008006" key="3">
    <source>
        <dbReference type="Google" id="ProtNLM"/>
    </source>
</evidence>
<evidence type="ECO:0000313" key="1">
    <source>
        <dbReference type="EMBL" id="ROO29595.1"/>
    </source>
</evidence>
<dbReference type="Proteomes" id="UP000285310">
    <property type="component" value="Unassembled WGS sequence"/>
</dbReference>
<dbReference type="InParanoid" id="A0A423PVI5"/>